<proteinExistence type="predicted"/>
<reference evidence="2" key="1">
    <citation type="journal article" date="2019" name="Int. J. Syst. Evol. Microbiol.">
        <title>The Global Catalogue of Microorganisms (GCM) 10K type strain sequencing project: providing services to taxonomists for standard genome sequencing and annotation.</title>
        <authorList>
            <consortium name="The Broad Institute Genomics Platform"/>
            <consortium name="The Broad Institute Genome Sequencing Center for Infectious Disease"/>
            <person name="Wu L."/>
            <person name="Ma J."/>
        </authorList>
    </citation>
    <scope>NUCLEOTIDE SEQUENCE [LARGE SCALE GENOMIC DNA]</scope>
    <source>
        <strain evidence="2">KCTC 33842</strain>
    </source>
</reference>
<name>A0ABW5P1H6_9DEIO</name>
<evidence type="ECO:0000313" key="1">
    <source>
        <dbReference type="EMBL" id="MFD2608688.1"/>
    </source>
</evidence>
<gene>
    <name evidence="1" type="ORF">ACFSR9_04430</name>
</gene>
<comment type="caution">
    <text evidence="1">The sequence shown here is derived from an EMBL/GenBank/DDBJ whole genome shotgun (WGS) entry which is preliminary data.</text>
</comment>
<accession>A0ABW5P1H6</accession>
<dbReference type="EMBL" id="JBHUMK010000014">
    <property type="protein sequence ID" value="MFD2608688.1"/>
    <property type="molecule type" value="Genomic_DNA"/>
</dbReference>
<keyword evidence="2" id="KW-1185">Reference proteome</keyword>
<dbReference type="InterPro" id="IPR052572">
    <property type="entry name" value="UPF0153_domain"/>
</dbReference>
<dbReference type="PANTHER" id="PTHR36931">
    <property type="entry name" value="UPF0153 PROTEIN YEIW"/>
    <property type="match status" value="1"/>
</dbReference>
<organism evidence="1 2">
    <name type="scientific">Deinococcus taklimakanensis</name>
    <dbReference type="NCBI Taxonomy" id="536443"/>
    <lineage>
        <taxon>Bacteria</taxon>
        <taxon>Thermotogati</taxon>
        <taxon>Deinococcota</taxon>
        <taxon>Deinococci</taxon>
        <taxon>Deinococcales</taxon>
        <taxon>Deinococcaceae</taxon>
        <taxon>Deinococcus</taxon>
    </lineage>
</organism>
<dbReference type="RefSeq" id="WP_386843434.1">
    <property type="nucleotide sequence ID" value="NZ_JBHUMK010000014.1"/>
</dbReference>
<evidence type="ECO:0000313" key="2">
    <source>
        <dbReference type="Proteomes" id="UP001597475"/>
    </source>
</evidence>
<dbReference type="PANTHER" id="PTHR36931:SF1">
    <property type="entry name" value="UPF0153 PROTEIN YEIW"/>
    <property type="match status" value="1"/>
</dbReference>
<protein>
    <submittedName>
        <fullName evidence="1">YkgJ family cysteine cluster protein</fullName>
    </submittedName>
</protein>
<sequence length="111" mass="11727">MADALPESPSGRFAAPPEYAPRSVLVQDCTACGACCAAPDIHALQKPLGVPCAHLGPGCLCAVYAARPAVCRNYQPDWVCGEVAPLPTLAARTRRFLEIYGLQQGECQQGE</sequence>
<dbReference type="Proteomes" id="UP001597475">
    <property type="component" value="Unassembled WGS sequence"/>
</dbReference>